<evidence type="ECO:0000256" key="2">
    <source>
        <dbReference type="ARBA" id="ARBA00022692"/>
    </source>
</evidence>
<reference evidence="8 9" key="1">
    <citation type="submission" date="2023-10" db="EMBL/GenBank/DDBJ databases">
        <title>Genomes of two closely related lineages of the louse Polyplax serrata with different host specificities.</title>
        <authorList>
            <person name="Martinu J."/>
            <person name="Tarabai H."/>
            <person name="Stefka J."/>
            <person name="Hypsa V."/>
        </authorList>
    </citation>
    <scope>NUCLEOTIDE SEQUENCE [LARGE SCALE GENOMIC DNA]</scope>
    <source>
        <strain evidence="8">HR10_N</strain>
    </source>
</reference>
<organism evidence="8 9">
    <name type="scientific">Polyplax serrata</name>
    <name type="common">Common mouse louse</name>
    <dbReference type="NCBI Taxonomy" id="468196"/>
    <lineage>
        <taxon>Eukaryota</taxon>
        <taxon>Metazoa</taxon>
        <taxon>Ecdysozoa</taxon>
        <taxon>Arthropoda</taxon>
        <taxon>Hexapoda</taxon>
        <taxon>Insecta</taxon>
        <taxon>Pterygota</taxon>
        <taxon>Neoptera</taxon>
        <taxon>Paraneoptera</taxon>
        <taxon>Psocodea</taxon>
        <taxon>Troctomorpha</taxon>
        <taxon>Phthiraptera</taxon>
        <taxon>Anoplura</taxon>
        <taxon>Polyplacidae</taxon>
        <taxon>Polyplax</taxon>
    </lineage>
</organism>
<feature type="region of interest" description="Disordered" evidence="5">
    <location>
        <begin position="46"/>
        <end position="86"/>
    </location>
</feature>
<dbReference type="InterPro" id="IPR015399">
    <property type="entry name" value="DUF1977_DnaJ-like"/>
</dbReference>
<dbReference type="GO" id="GO:0005789">
    <property type="term" value="C:endoplasmic reticulum membrane"/>
    <property type="evidence" value="ECO:0007669"/>
    <property type="project" value="TreeGrafter"/>
</dbReference>
<accession>A0AAN8SEH5</accession>
<dbReference type="InterPro" id="IPR001623">
    <property type="entry name" value="DnaJ_domain"/>
</dbReference>
<comment type="caution">
    <text evidence="8">The sequence shown here is derived from an EMBL/GenBank/DDBJ whole genome shotgun (WGS) entry which is preliminary data.</text>
</comment>
<evidence type="ECO:0000256" key="4">
    <source>
        <dbReference type="ARBA" id="ARBA00023136"/>
    </source>
</evidence>
<dbReference type="PANTHER" id="PTHR43908">
    <property type="entry name" value="AT29763P-RELATED"/>
    <property type="match status" value="1"/>
</dbReference>
<evidence type="ECO:0000256" key="1">
    <source>
        <dbReference type="ARBA" id="ARBA00004167"/>
    </source>
</evidence>
<gene>
    <name evidence="8" type="ORF">RUM43_001561</name>
</gene>
<dbReference type="InterPro" id="IPR036869">
    <property type="entry name" value="J_dom_sf"/>
</dbReference>
<evidence type="ECO:0000313" key="9">
    <source>
        <dbReference type="Proteomes" id="UP001372834"/>
    </source>
</evidence>
<dbReference type="GO" id="GO:0030544">
    <property type="term" value="F:Hsp70 protein binding"/>
    <property type="evidence" value="ECO:0007669"/>
    <property type="project" value="TreeGrafter"/>
</dbReference>
<dbReference type="GO" id="GO:0071218">
    <property type="term" value="P:cellular response to misfolded protein"/>
    <property type="evidence" value="ECO:0007669"/>
    <property type="project" value="TreeGrafter"/>
</dbReference>
<evidence type="ECO:0000313" key="8">
    <source>
        <dbReference type="EMBL" id="KAK6645285.1"/>
    </source>
</evidence>
<sequence length="367" mass="42369">MYGNKDEAEKCIEIAQNAIKDGNREKAIRFLEKAERMHSTAKAKELLDKLKNSSNDENLRQRKSVPKKEEPAFKQEQKEPNMDSWPKEHVDAIKRIKKCKDYYEVLGVSKDATDSDIKKAYKKLALQLHPDKNKTPGAAEAFKAIGNAVAVLTDPEKRKQYDMYGAEPGKYPNSARNGEQHYHTYTRGFEADITAEELFNMFFGGGFPANQSVYVRRNGRWPRQGGESEHSGREPQNNSAFILHFLPLLVLIVLSMMSSFFVSDPLFSLHASNKFSVERVTARLKIPYYVKENFHNEYQGSLPRLEQAVEEEHLNHLQNECYKERSYRETIIWKGRNFGDREMYTRGQKLQLPSCIALQKIQAMLHN</sequence>
<dbReference type="FunFam" id="1.10.287.110:FF:000103">
    <property type="entry name" value="DnaJ subfamily B member"/>
    <property type="match status" value="1"/>
</dbReference>
<dbReference type="InterPro" id="IPR051100">
    <property type="entry name" value="DnaJ_subfamily_B/C"/>
</dbReference>
<evidence type="ECO:0000256" key="3">
    <source>
        <dbReference type="ARBA" id="ARBA00022989"/>
    </source>
</evidence>
<evidence type="ECO:0000259" key="7">
    <source>
        <dbReference type="PROSITE" id="PS50076"/>
    </source>
</evidence>
<name>A0AAN8SEH5_POLSC</name>
<protein>
    <recommendedName>
        <fullName evidence="7">J domain-containing protein</fullName>
    </recommendedName>
</protein>
<dbReference type="Gene3D" id="1.10.287.110">
    <property type="entry name" value="DnaJ domain"/>
    <property type="match status" value="1"/>
</dbReference>
<evidence type="ECO:0000256" key="5">
    <source>
        <dbReference type="SAM" id="MobiDB-lite"/>
    </source>
</evidence>
<feature type="compositionally biased region" description="Basic and acidic residues" evidence="5">
    <location>
        <begin position="66"/>
        <end position="86"/>
    </location>
</feature>
<comment type="subcellular location">
    <subcellularLocation>
        <location evidence="1">Membrane</location>
        <topology evidence="1">Single-pass membrane protein</topology>
    </subcellularLocation>
</comment>
<dbReference type="PANTHER" id="PTHR43908:SF3">
    <property type="entry name" value="AT29763P-RELATED"/>
    <property type="match status" value="1"/>
</dbReference>
<dbReference type="PROSITE" id="PS50076">
    <property type="entry name" value="DNAJ_2"/>
    <property type="match status" value="1"/>
</dbReference>
<feature type="transmembrane region" description="Helical" evidence="6">
    <location>
        <begin position="241"/>
        <end position="262"/>
    </location>
</feature>
<dbReference type="Pfam" id="PF09320">
    <property type="entry name" value="DUF1977"/>
    <property type="match status" value="1"/>
</dbReference>
<keyword evidence="3 6" id="KW-1133">Transmembrane helix</keyword>
<dbReference type="CDD" id="cd06257">
    <property type="entry name" value="DnaJ"/>
    <property type="match status" value="1"/>
</dbReference>
<proteinExistence type="predicted"/>
<evidence type="ECO:0000256" key="6">
    <source>
        <dbReference type="SAM" id="Phobius"/>
    </source>
</evidence>
<dbReference type="PRINTS" id="PR00625">
    <property type="entry name" value="JDOMAIN"/>
</dbReference>
<feature type="domain" description="J" evidence="7">
    <location>
        <begin position="101"/>
        <end position="165"/>
    </location>
</feature>
<dbReference type="SMART" id="SM00271">
    <property type="entry name" value="DnaJ"/>
    <property type="match status" value="1"/>
</dbReference>
<dbReference type="AlphaFoldDB" id="A0AAN8SEH5"/>
<keyword evidence="4 6" id="KW-0472">Membrane</keyword>
<keyword evidence="2 6" id="KW-0812">Transmembrane</keyword>
<dbReference type="SUPFAM" id="SSF46565">
    <property type="entry name" value="Chaperone J-domain"/>
    <property type="match status" value="1"/>
</dbReference>
<dbReference type="Proteomes" id="UP001372834">
    <property type="component" value="Unassembled WGS sequence"/>
</dbReference>
<dbReference type="EMBL" id="JAWJWE010000001">
    <property type="protein sequence ID" value="KAK6645285.1"/>
    <property type="molecule type" value="Genomic_DNA"/>
</dbReference>
<dbReference type="Pfam" id="PF00226">
    <property type="entry name" value="DnaJ"/>
    <property type="match status" value="1"/>
</dbReference>